<dbReference type="GO" id="GO:0046872">
    <property type="term" value="F:metal ion binding"/>
    <property type="evidence" value="ECO:0007669"/>
    <property type="project" value="InterPro"/>
</dbReference>
<evidence type="ECO:0000313" key="2">
    <source>
        <dbReference type="Proteomes" id="UP001302745"/>
    </source>
</evidence>
<dbReference type="AlphaFoldDB" id="A0AAN6VKV4"/>
<protein>
    <submittedName>
        <fullName evidence="1">Uncharacterized protein</fullName>
    </submittedName>
</protein>
<dbReference type="SUPFAM" id="SSF140959">
    <property type="entry name" value="Indolic compounds 2,3-dioxygenase-like"/>
    <property type="match status" value="1"/>
</dbReference>
<name>A0AAN6VKV4_9PEZI</name>
<dbReference type="EMBL" id="MU856987">
    <property type="protein sequence ID" value="KAK4152086.1"/>
    <property type="molecule type" value="Genomic_DNA"/>
</dbReference>
<proteinExistence type="predicted"/>
<dbReference type="GO" id="GO:0020037">
    <property type="term" value="F:heme binding"/>
    <property type="evidence" value="ECO:0007669"/>
    <property type="project" value="InterPro"/>
</dbReference>
<dbReference type="GO" id="GO:0019441">
    <property type="term" value="P:L-tryptophan catabolic process to kynurenine"/>
    <property type="evidence" value="ECO:0007669"/>
    <property type="project" value="InterPro"/>
</dbReference>
<sequence length="137" mass="16177">MTHYLISALSLQPVLSSYYERVHNDKIARSVLLFQVLDTFLRLEPYLPREREFYAAVRRYTFRYILSEDGVEGLIRDELTKIVKRLRVFHSAYRTRAKLYLTMPAPERLLITVGKSLLHADIDKSIGFLDTLMLRRL</sequence>
<comment type="caution">
    <text evidence="1">The sequence shown here is derived from an EMBL/GenBank/DDBJ whole genome shotgun (WGS) entry which is preliminary data.</text>
</comment>
<dbReference type="Proteomes" id="UP001302745">
    <property type="component" value="Unassembled WGS sequence"/>
</dbReference>
<reference evidence="1" key="1">
    <citation type="journal article" date="2023" name="Mol. Phylogenet. Evol.">
        <title>Genome-scale phylogeny and comparative genomics of the fungal order Sordariales.</title>
        <authorList>
            <person name="Hensen N."/>
            <person name="Bonometti L."/>
            <person name="Westerberg I."/>
            <person name="Brannstrom I.O."/>
            <person name="Guillou S."/>
            <person name="Cros-Aarteil S."/>
            <person name="Calhoun S."/>
            <person name="Haridas S."/>
            <person name="Kuo A."/>
            <person name="Mondo S."/>
            <person name="Pangilinan J."/>
            <person name="Riley R."/>
            <person name="LaButti K."/>
            <person name="Andreopoulos B."/>
            <person name="Lipzen A."/>
            <person name="Chen C."/>
            <person name="Yan M."/>
            <person name="Daum C."/>
            <person name="Ng V."/>
            <person name="Clum A."/>
            <person name="Steindorff A."/>
            <person name="Ohm R.A."/>
            <person name="Martin F."/>
            <person name="Silar P."/>
            <person name="Natvig D.O."/>
            <person name="Lalanne C."/>
            <person name="Gautier V."/>
            <person name="Ament-Velasquez S.L."/>
            <person name="Kruys A."/>
            <person name="Hutchinson M.I."/>
            <person name="Powell A.J."/>
            <person name="Barry K."/>
            <person name="Miller A.N."/>
            <person name="Grigoriev I.V."/>
            <person name="Debuchy R."/>
            <person name="Gladieux P."/>
            <person name="Hiltunen Thoren M."/>
            <person name="Johannesson H."/>
        </authorList>
    </citation>
    <scope>NUCLEOTIDE SEQUENCE</scope>
    <source>
        <strain evidence="1">CBS 538.74</strain>
    </source>
</reference>
<evidence type="ECO:0000313" key="1">
    <source>
        <dbReference type="EMBL" id="KAK4152086.1"/>
    </source>
</evidence>
<keyword evidence="2" id="KW-1185">Reference proteome</keyword>
<dbReference type="InterPro" id="IPR037217">
    <property type="entry name" value="Trp/Indoleamine_2_3_dOase-like"/>
</dbReference>
<reference evidence="1" key="2">
    <citation type="submission" date="2023-05" db="EMBL/GenBank/DDBJ databases">
        <authorList>
            <consortium name="Lawrence Berkeley National Laboratory"/>
            <person name="Steindorff A."/>
            <person name="Hensen N."/>
            <person name="Bonometti L."/>
            <person name="Westerberg I."/>
            <person name="Brannstrom I.O."/>
            <person name="Guillou S."/>
            <person name="Cros-Aarteil S."/>
            <person name="Calhoun S."/>
            <person name="Haridas S."/>
            <person name="Kuo A."/>
            <person name="Mondo S."/>
            <person name="Pangilinan J."/>
            <person name="Riley R."/>
            <person name="Labutti K."/>
            <person name="Andreopoulos B."/>
            <person name="Lipzen A."/>
            <person name="Chen C."/>
            <person name="Yanf M."/>
            <person name="Daum C."/>
            <person name="Ng V."/>
            <person name="Clum A."/>
            <person name="Ohm R."/>
            <person name="Martin F."/>
            <person name="Silar P."/>
            <person name="Natvig D."/>
            <person name="Lalanne C."/>
            <person name="Gautier V."/>
            <person name="Ament-Velasquez S.L."/>
            <person name="Kruys A."/>
            <person name="Hutchinson M.I."/>
            <person name="Powell A.J."/>
            <person name="Barry K."/>
            <person name="Miller A.N."/>
            <person name="Grigoriev I.V."/>
            <person name="Debuchy R."/>
            <person name="Gladieux P."/>
            <person name="Thoren M.H."/>
            <person name="Johannesson H."/>
        </authorList>
    </citation>
    <scope>NUCLEOTIDE SEQUENCE</scope>
    <source>
        <strain evidence="1">CBS 538.74</strain>
    </source>
</reference>
<organism evidence="1 2">
    <name type="scientific">Chaetomidium leptoderma</name>
    <dbReference type="NCBI Taxonomy" id="669021"/>
    <lineage>
        <taxon>Eukaryota</taxon>
        <taxon>Fungi</taxon>
        <taxon>Dikarya</taxon>
        <taxon>Ascomycota</taxon>
        <taxon>Pezizomycotina</taxon>
        <taxon>Sordariomycetes</taxon>
        <taxon>Sordariomycetidae</taxon>
        <taxon>Sordariales</taxon>
        <taxon>Chaetomiaceae</taxon>
        <taxon>Chaetomidium</taxon>
    </lineage>
</organism>
<gene>
    <name evidence="1" type="ORF">C8A00DRAFT_44779</name>
</gene>
<accession>A0AAN6VKV4</accession>